<protein>
    <submittedName>
        <fullName evidence="1">Uncharacterized protein</fullName>
    </submittedName>
</protein>
<evidence type="ECO:0000313" key="2">
    <source>
        <dbReference type="Proteomes" id="UP000000739"/>
    </source>
</evidence>
<proteinExistence type="predicted"/>
<keyword evidence="2" id="KW-1185">Reference proteome</keyword>
<dbReference type="AlphaFoldDB" id="B8FFL7"/>
<name>B8FFL7_DESAL</name>
<dbReference type="Proteomes" id="UP000000739">
    <property type="component" value="Chromosome"/>
</dbReference>
<accession>B8FFL7</accession>
<sequence length="60" mass="6841">MFEMLLRRKSLLSDLTSKGLCAYNAINAWVTSARFKKTAKKYLKTFPIGPAQMFSCVHAR</sequence>
<evidence type="ECO:0000313" key="1">
    <source>
        <dbReference type="EMBL" id="ACL01711.1"/>
    </source>
</evidence>
<dbReference type="EMBL" id="CP001322">
    <property type="protein sequence ID" value="ACL01711.1"/>
    <property type="molecule type" value="Genomic_DNA"/>
</dbReference>
<dbReference type="KEGG" id="dal:Dalk_0001"/>
<reference evidence="1 2" key="1">
    <citation type="journal article" date="2012" name="Environ. Microbiol.">
        <title>The genome sequence of Desulfatibacillum alkenivorans AK-01: a blueprint for anaerobic alkane oxidation.</title>
        <authorList>
            <person name="Callaghan A.V."/>
            <person name="Morris B.E."/>
            <person name="Pereira I.A."/>
            <person name="McInerney M.J."/>
            <person name="Austin R.N."/>
            <person name="Groves J.T."/>
            <person name="Kukor J.J."/>
            <person name="Suflita J.M."/>
            <person name="Young L.Y."/>
            <person name="Zylstra G.J."/>
            <person name="Wawrik B."/>
        </authorList>
    </citation>
    <scope>NUCLEOTIDE SEQUENCE [LARGE SCALE GENOMIC DNA]</scope>
    <source>
        <strain evidence="1 2">AK-01</strain>
    </source>
</reference>
<gene>
    <name evidence="1" type="ordered locus">Dalk_0001</name>
</gene>
<dbReference type="HOGENOM" id="CLU_2933773_0_0_7"/>
<organism evidence="1 2">
    <name type="scientific">Desulfatibacillum aliphaticivorans</name>
    <dbReference type="NCBI Taxonomy" id="218208"/>
    <lineage>
        <taxon>Bacteria</taxon>
        <taxon>Pseudomonadati</taxon>
        <taxon>Thermodesulfobacteriota</taxon>
        <taxon>Desulfobacteria</taxon>
        <taxon>Desulfobacterales</taxon>
        <taxon>Desulfatibacillaceae</taxon>
        <taxon>Desulfatibacillum</taxon>
    </lineage>
</organism>